<evidence type="ECO:0000256" key="4">
    <source>
        <dbReference type="ARBA" id="ARBA00037131"/>
    </source>
</evidence>
<comment type="similarity">
    <text evidence="2">Belongs to the universal stress protein A family.</text>
</comment>
<dbReference type="AlphaFoldDB" id="A0A432WRS8"/>
<feature type="domain" description="UspA" evidence="5">
    <location>
        <begin position="1"/>
        <end position="144"/>
    </location>
</feature>
<dbReference type="GO" id="GO:0005737">
    <property type="term" value="C:cytoplasm"/>
    <property type="evidence" value="ECO:0007669"/>
    <property type="project" value="UniProtKB-SubCell"/>
</dbReference>
<dbReference type="OrthoDB" id="239260at2"/>
<dbReference type="NCBIfam" id="NF008380">
    <property type="entry name" value="PRK11175.1"/>
    <property type="match status" value="1"/>
</dbReference>
<comment type="subcellular location">
    <subcellularLocation>
        <location evidence="1">Cytoplasm</location>
    </subcellularLocation>
</comment>
<evidence type="ECO:0000313" key="6">
    <source>
        <dbReference type="EMBL" id="RUO36512.1"/>
    </source>
</evidence>
<accession>A0A432WRS8</accession>
<evidence type="ECO:0000256" key="3">
    <source>
        <dbReference type="ARBA" id="ARBA00022490"/>
    </source>
</evidence>
<keyword evidence="3" id="KW-0963">Cytoplasm</keyword>
<sequence length="312" mass="35003">MFQKLLVVLEPAEETQKALARALHIARLQPAKLTLFVSIYDFAYEMTTMLSGEEREQMRQSLIRDQEAWVKSCLEGYETQQHEIDIVVVWHHRPFEAIIRHAIQGQYDLIVKGTRKHDTLQSVIFTPTDWHLLRKAPSPVLLVKDHDWPQHGSVLAAVNAASDSKVHQTLNRKILKAAGYISKKLNSHLHLVNCFPGAPASIAVEIPEFDTYQYQASVREHHENSLLDIAKEVDVDFAGLHLREGLPDDEVPRVANELDAELVVLGTIGRTGITAALLGNTAEHVIEQLNCDLLAVKPEGFKSPLARDDEAS</sequence>
<evidence type="ECO:0000256" key="2">
    <source>
        <dbReference type="ARBA" id="ARBA00008791"/>
    </source>
</evidence>
<dbReference type="EMBL" id="PIPM01000001">
    <property type="protein sequence ID" value="RUO36512.1"/>
    <property type="molecule type" value="Genomic_DNA"/>
</dbReference>
<dbReference type="Proteomes" id="UP000288405">
    <property type="component" value="Unassembled WGS sequence"/>
</dbReference>
<reference evidence="6 7" key="1">
    <citation type="journal article" date="2011" name="Front. Microbiol.">
        <title>Genomic signatures of strain selection and enhancement in Bacillus atrophaeus var. globigii, a historical biowarfare simulant.</title>
        <authorList>
            <person name="Gibbons H.S."/>
            <person name="Broomall S.M."/>
            <person name="McNew L.A."/>
            <person name="Daligault H."/>
            <person name="Chapman C."/>
            <person name="Bruce D."/>
            <person name="Karavis M."/>
            <person name="Krepps M."/>
            <person name="McGregor P.A."/>
            <person name="Hong C."/>
            <person name="Park K.H."/>
            <person name="Akmal A."/>
            <person name="Feldman A."/>
            <person name="Lin J.S."/>
            <person name="Chang W.E."/>
            <person name="Higgs B.W."/>
            <person name="Demirev P."/>
            <person name="Lindquist J."/>
            <person name="Liem A."/>
            <person name="Fochler E."/>
            <person name="Read T.D."/>
            <person name="Tapia R."/>
            <person name="Johnson S."/>
            <person name="Bishop-Lilly K.A."/>
            <person name="Detter C."/>
            <person name="Han C."/>
            <person name="Sozhamannan S."/>
            <person name="Rosenzweig C.N."/>
            <person name="Skowronski E.W."/>
        </authorList>
    </citation>
    <scope>NUCLEOTIDE SEQUENCE [LARGE SCALE GENOMIC DNA]</scope>
    <source>
        <strain evidence="6 7">GYP-17</strain>
    </source>
</reference>
<dbReference type="InterPro" id="IPR006016">
    <property type="entry name" value="UspA"/>
</dbReference>
<evidence type="ECO:0000313" key="7">
    <source>
        <dbReference type="Proteomes" id="UP000288405"/>
    </source>
</evidence>
<comment type="function">
    <text evidence="4">Required for resistance to DNA-damaging agents.</text>
</comment>
<dbReference type="Gene3D" id="3.40.50.12370">
    <property type="match status" value="1"/>
</dbReference>
<dbReference type="RefSeq" id="WP_126775824.1">
    <property type="nucleotide sequence ID" value="NZ_PIPM01000001.1"/>
</dbReference>
<proteinExistence type="inferred from homology"/>
<keyword evidence="7" id="KW-1185">Reference proteome</keyword>
<evidence type="ECO:0000259" key="5">
    <source>
        <dbReference type="Pfam" id="PF00582"/>
    </source>
</evidence>
<dbReference type="Pfam" id="PF00582">
    <property type="entry name" value="Usp"/>
    <property type="match status" value="2"/>
</dbReference>
<evidence type="ECO:0000256" key="1">
    <source>
        <dbReference type="ARBA" id="ARBA00004496"/>
    </source>
</evidence>
<protein>
    <submittedName>
        <fullName evidence="6">Universal stress protein UspE</fullName>
    </submittedName>
</protein>
<dbReference type="PANTHER" id="PTHR47892">
    <property type="entry name" value="UNIVERSAL STRESS PROTEIN E"/>
    <property type="match status" value="1"/>
</dbReference>
<comment type="caution">
    <text evidence="6">The sequence shown here is derived from an EMBL/GenBank/DDBJ whole genome shotgun (WGS) entry which is preliminary data.</text>
</comment>
<name>A0A432WRS8_9GAMM</name>
<feature type="domain" description="UspA" evidence="5">
    <location>
        <begin position="174"/>
        <end position="297"/>
    </location>
</feature>
<gene>
    <name evidence="6" type="ORF">CWE11_01475</name>
</gene>
<dbReference type="PANTHER" id="PTHR47892:SF1">
    <property type="entry name" value="UNIVERSAL STRESS PROTEIN E"/>
    <property type="match status" value="1"/>
</dbReference>
<dbReference type="SUPFAM" id="SSF52402">
    <property type="entry name" value="Adenine nucleotide alpha hydrolases-like"/>
    <property type="match status" value="2"/>
</dbReference>
<organism evidence="6 7">
    <name type="scientific">Aliidiomarina sanyensis</name>
    <dbReference type="NCBI Taxonomy" id="1249555"/>
    <lineage>
        <taxon>Bacteria</taxon>
        <taxon>Pseudomonadati</taxon>
        <taxon>Pseudomonadota</taxon>
        <taxon>Gammaproteobacteria</taxon>
        <taxon>Alteromonadales</taxon>
        <taxon>Idiomarinaceae</taxon>
        <taxon>Aliidiomarina</taxon>
    </lineage>
</organism>